<dbReference type="SUPFAM" id="SSF52833">
    <property type="entry name" value="Thioredoxin-like"/>
    <property type="match status" value="1"/>
</dbReference>
<dbReference type="PANTHER" id="PTHR11571">
    <property type="entry name" value="GLUTATHIONE S-TRANSFERASE"/>
    <property type="match status" value="1"/>
</dbReference>
<evidence type="ECO:0000259" key="7">
    <source>
        <dbReference type="PROSITE" id="PS50405"/>
    </source>
</evidence>
<proteinExistence type="inferred from homology"/>
<evidence type="ECO:0000259" key="6">
    <source>
        <dbReference type="PROSITE" id="PS50404"/>
    </source>
</evidence>
<dbReference type="FunFam" id="3.40.30.10:FF:000035">
    <property type="entry name" value="hematopoietic prostaglandin D synthase"/>
    <property type="match status" value="1"/>
</dbReference>
<dbReference type="SUPFAM" id="SSF47616">
    <property type="entry name" value="GST C-terminal domain-like"/>
    <property type="match status" value="1"/>
</dbReference>
<organism evidence="8 9">
    <name type="scientific">Ditylenchus dipsaci</name>
    <dbReference type="NCBI Taxonomy" id="166011"/>
    <lineage>
        <taxon>Eukaryota</taxon>
        <taxon>Metazoa</taxon>
        <taxon>Ecdysozoa</taxon>
        <taxon>Nematoda</taxon>
        <taxon>Chromadorea</taxon>
        <taxon>Rhabditida</taxon>
        <taxon>Tylenchina</taxon>
        <taxon>Tylenchomorpha</taxon>
        <taxon>Sphaerularioidea</taxon>
        <taxon>Anguinidae</taxon>
        <taxon>Anguininae</taxon>
        <taxon>Ditylenchus</taxon>
    </lineage>
</organism>
<dbReference type="InterPro" id="IPR004046">
    <property type="entry name" value="GST_C"/>
</dbReference>
<dbReference type="CDD" id="cd03192">
    <property type="entry name" value="GST_C_Sigma_like"/>
    <property type="match status" value="1"/>
</dbReference>
<dbReference type="PANTHER" id="PTHR11571:SF224">
    <property type="entry name" value="HEMATOPOIETIC PROSTAGLANDIN D SYNTHASE"/>
    <property type="match status" value="1"/>
</dbReference>
<dbReference type="SFLD" id="SFLDG00363">
    <property type="entry name" value="AMPS_(cytGST):_Alpha-__Mu-__Pi"/>
    <property type="match status" value="1"/>
</dbReference>
<dbReference type="Pfam" id="PF02798">
    <property type="entry name" value="GST_N"/>
    <property type="match status" value="1"/>
</dbReference>
<evidence type="ECO:0000256" key="3">
    <source>
        <dbReference type="ARBA" id="ARBA00038317"/>
    </source>
</evidence>
<reference evidence="9" key="1">
    <citation type="submission" date="2022-11" db="UniProtKB">
        <authorList>
            <consortium name="WormBaseParasite"/>
        </authorList>
    </citation>
    <scope>IDENTIFICATION</scope>
</reference>
<dbReference type="PROSITE" id="PS50405">
    <property type="entry name" value="GST_CTER"/>
    <property type="match status" value="1"/>
</dbReference>
<evidence type="ECO:0000256" key="1">
    <source>
        <dbReference type="ARBA" id="ARBA00012452"/>
    </source>
</evidence>
<protein>
    <recommendedName>
        <fullName evidence="1">glutathione transferase</fullName>
        <ecNumber evidence="1">2.5.1.18</ecNumber>
    </recommendedName>
    <alternativeName>
        <fullName evidence="5">GST class-sigma</fullName>
    </alternativeName>
</protein>
<evidence type="ECO:0000313" key="8">
    <source>
        <dbReference type="Proteomes" id="UP000887574"/>
    </source>
</evidence>
<dbReference type="GO" id="GO:0005737">
    <property type="term" value="C:cytoplasm"/>
    <property type="evidence" value="ECO:0007669"/>
    <property type="project" value="UniProtKB-ARBA"/>
</dbReference>
<dbReference type="Gene3D" id="3.40.30.10">
    <property type="entry name" value="Glutaredoxin"/>
    <property type="match status" value="1"/>
</dbReference>
<evidence type="ECO:0000256" key="4">
    <source>
        <dbReference type="ARBA" id="ARBA00047960"/>
    </source>
</evidence>
<dbReference type="AlphaFoldDB" id="A0A915CSF2"/>
<dbReference type="InterPro" id="IPR050213">
    <property type="entry name" value="GST_superfamily"/>
</dbReference>
<dbReference type="InterPro" id="IPR036282">
    <property type="entry name" value="Glutathione-S-Trfase_C_sf"/>
</dbReference>
<dbReference type="SFLD" id="SFLDS00019">
    <property type="entry name" value="Glutathione_Transferase_(cytos"/>
    <property type="match status" value="1"/>
</dbReference>
<evidence type="ECO:0000256" key="2">
    <source>
        <dbReference type="ARBA" id="ARBA00022679"/>
    </source>
</evidence>
<dbReference type="FunFam" id="1.20.1050.10:FF:000031">
    <property type="entry name" value="Glutathione S-Transferase"/>
    <property type="match status" value="1"/>
</dbReference>
<dbReference type="SFLD" id="SFLDG01205">
    <property type="entry name" value="AMPS.1"/>
    <property type="match status" value="1"/>
</dbReference>
<evidence type="ECO:0000256" key="5">
    <source>
        <dbReference type="ARBA" id="ARBA00078118"/>
    </source>
</evidence>
<comment type="similarity">
    <text evidence="3">Belongs to the GST superfamily. Sigma family.</text>
</comment>
<dbReference type="InterPro" id="IPR036249">
    <property type="entry name" value="Thioredoxin-like_sf"/>
</dbReference>
<comment type="catalytic activity">
    <reaction evidence="4">
        <text>RX + glutathione = an S-substituted glutathione + a halide anion + H(+)</text>
        <dbReference type="Rhea" id="RHEA:16437"/>
        <dbReference type="ChEBI" id="CHEBI:15378"/>
        <dbReference type="ChEBI" id="CHEBI:16042"/>
        <dbReference type="ChEBI" id="CHEBI:17792"/>
        <dbReference type="ChEBI" id="CHEBI:57925"/>
        <dbReference type="ChEBI" id="CHEBI:90779"/>
        <dbReference type="EC" id="2.5.1.18"/>
    </reaction>
</comment>
<sequence>MAPHTFKLTYFDFRGRGEPIRIILNYVKQPFLDNRIQRDQWPSIKPTTPFGQIPVLEVDGIEIAQTVAIMRFIGRSFALAGKDNIEAAQLDAIADTFKDFQSEMFEYFLVAIGFKEGNKEALYKEKMVPAVEKHFPVFDRILSKAGSGFFGRSGISWVDFFIADFLTTVMKYGSDSLVNKYSHMKSFYERVHSLPPLKQYFKNRKDTF</sequence>
<accession>A0A915CSF2</accession>
<evidence type="ECO:0000313" key="9">
    <source>
        <dbReference type="WBParaSite" id="jg12144"/>
    </source>
</evidence>
<dbReference type="Pfam" id="PF14497">
    <property type="entry name" value="GST_C_3"/>
    <property type="match status" value="1"/>
</dbReference>
<dbReference type="InterPro" id="IPR010987">
    <property type="entry name" value="Glutathione-S-Trfase_C-like"/>
</dbReference>
<name>A0A915CSF2_9BILA</name>
<feature type="domain" description="GST N-terminal" evidence="6">
    <location>
        <begin position="4"/>
        <end position="81"/>
    </location>
</feature>
<dbReference type="InterPro" id="IPR004045">
    <property type="entry name" value="Glutathione_S-Trfase_N"/>
</dbReference>
<dbReference type="GO" id="GO:0004364">
    <property type="term" value="F:glutathione transferase activity"/>
    <property type="evidence" value="ECO:0007669"/>
    <property type="project" value="UniProtKB-EC"/>
</dbReference>
<keyword evidence="8" id="KW-1185">Reference proteome</keyword>
<dbReference type="EC" id="2.5.1.18" evidence="1"/>
<dbReference type="Gene3D" id="1.20.1050.10">
    <property type="match status" value="1"/>
</dbReference>
<dbReference type="InterPro" id="IPR040079">
    <property type="entry name" value="Glutathione_S-Trfase"/>
</dbReference>
<feature type="domain" description="GST C-terminal" evidence="7">
    <location>
        <begin position="83"/>
        <end position="208"/>
    </location>
</feature>
<dbReference type="CDD" id="cd03039">
    <property type="entry name" value="GST_N_Sigma_like"/>
    <property type="match status" value="1"/>
</dbReference>
<keyword evidence="2" id="KW-0808">Transferase</keyword>
<dbReference type="PROSITE" id="PS50404">
    <property type="entry name" value="GST_NTER"/>
    <property type="match status" value="1"/>
</dbReference>
<dbReference type="Proteomes" id="UP000887574">
    <property type="component" value="Unplaced"/>
</dbReference>
<dbReference type="WBParaSite" id="jg12144">
    <property type="protein sequence ID" value="jg12144"/>
    <property type="gene ID" value="jg12144"/>
</dbReference>
<dbReference type="GO" id="GO:0004602">
    <property type="term" value="F:glutathione peroxidase activity"/>
    <property type="evidence" value="ECO:0007669"/>
    <property type="project" value="UniProtKB-ARBA"/>
</dbReference>
<dbReference type="GO" id="GO:0006749">
    <property type="term" value="P:glutathione metabolic process"/>
    <property type="evidence" value="ECO:0007669"/>
    <property type="project" value="TreeGrafter"/>
</dbReference>